<comment type="caution">
    <text evidence="2">The sequence shown here is derived from an EMBL/GenBank/DDBJ whole genome shotgun (WGS) entry which is preliminary data.</text>
</comment>
<dbReference type="PANTHER" id="PTHR46254">
    <property type="entry name" value="PROTEIN GVQW1-RELATED"/>
    <property type="match status" value="1"/>
</dbReference>
<evidence type="ECO:0000313" key="3">
    <source>
        <dbReference type="Proteomes" id="UP000236370"/>
    </source>
</evidence>
<gene>
    <name evidence="2" type="ORF">CK820_G0051908</name>
</gene>
<feature type="region of interest" description="Disordered" evidence="1">
    <location>
        <begin position="60"/>
        <end position="87"/>
    </location>
</feature>
<name>A0A2J8PXH1_PANTR</name>
<dbReference type="Proteomes" id="UP000236370">
    <property type="component" value="Unassembled WGS sequence"/>
</dbReference>
<reference evidence="2 3" key="1">
    <citation type="submission" date="2017-12" db="EMBL/GenBank/DDBJ databases">
        <title>High-resolution comparative analysis of great ape genomes.</title>
        <authorList>
            <person name="Pollen A."/>
            <person name="Hastie A."/>
            <person name="Hormozdiari F."/>
            <person name="Dougherty M."/>
            <person name="Liu R."/>
            <person name="Chaisson M."/>
            <person name="Hoppe E."/>
            <person name="Hill C."/>
            <person name="Pang A."/>
            <person name="Hillier L."/>
            <person name="Baker C."/>
            <person name="Armstrong J."/>
            <person name="Shendure J."/>
            <person name="Paten B."/>
            <person name="Wilson R."/>
            <person name="Chao H."/>
            <person name="Schneider V."/>
            <person name="Ventura M."/>
            <person name="Kronenberg Z."/>
            <person name="Murali S."/>
            <person name="Gordon D."/>
            <person name="Cantsilieris S."/>
            <person name="Munson K."/>
            <person name="Nelson B."/>
            <person name="Raja A."/>
            <person name="Underwood J."/>
            <person name="Diekhans M."/>
            <person name="Fiddes I."/>
            <person name="Haussler D."/>
            <person name="Eichler E."/>
        </authorList>
    </citation>
    <scope>NUCLEOTIDE SEQUENCE [LARGE SCALE GENOMIC DNA]</scope>
    <source>
        <strain evidence="2">Yerkes chimp pedigree #C0471</strain>
    </source>
</reference>
<protein>
    <submittedName>
        <fullName evidence="2">ADCK5 isoform 5</fullName>
    </submittedName>
</protein>
<sequence length="87" mass="9294">MWRPAGVQCLDLGSLQSPPTKIKRFSCLSLPSTWDYRCSSVISTLLCCTAGRSPGRPLLRSSGETSGAFLQGSRAPHPCGGRCSPPR</sequence>
<proteinExistence type="predicted"/>
<evidence type="ECO:0000256" key="1">
    <source>
        <dbReference type="SAM" id="MobiDB-lite"/>
    </source>
</evidence>
<dbReference type="EMBL" id="NBAG03000121">
    <property type="protein sequence ID" value="PNI88721.1"/>
    <property type="molecule type" value="Genomic_DNA"/>
</dbReference>
<evidence type="ECO:0000313" key="2">
    <source>
        <dbReference type="EMBL" id="PNI88721.1"/>
    </source>
</evidence>
<accession>A0A2J8PXH1</accession>
<dbReference type="AlphaFoldDB" id="A0A2J8PXH1"/>
<organism evidence="2 3">
    <name type="scientific">Pan troglodytes</name>
    <name type="common">Chimpanzee</name>
    <dbReference type="NCBI Taxonomy" id="9598"/>
    <lineage>
        <taxon>Eukaryota</taxon>
        <taxon>Metazoa</taxon>
        <taxon>Chordata</taxon>
        <taxon>Craniata</taxon>
        <taxon>Vertebrata</taxon>
        <taxon>Euteleostomi</taxon>
        <taxon>Mammalia</taxon>
        <taxon>Eutheria</taxon>
        <taxon>Euarchontoglires</taxon>
        <taxon>Primates</taxon>
        <taxon>Haplorrhini</taxon>
        <taxon>Catarrhini</taxon>
        <taxon>Hominidae</taxon>
        <taxon>Pan</taxon>
    </lineage>
</organism>
<dbReference type="PANTHER" id="PTHR46254:SF6">
    <property type="entry name" value="HIGH MOBILITY GROUP AT-HOOK 2"/>
    <property type="match status" value="1"/>
</dbReference>